<keyword evidence="11" id="KW-1185">Reference proteome</keyword>
<dbReference type="InterPro" id="IPR008253">
    <property type="entry name" value="Marvel"/>
</dbReference>
<dbReference type="PROSITE" id="PS51225">
    <property type="entry name" value="MARVEL"/>
    <property type="match status" value="1"/>
</dbReference>
<evidence type="ECO:0000256" key="7">
    <source>
        <dbReference type="PROSITE-ProRule" id="PRU00581"/>
    </source>
</evidence>
<dbReference type="Pfam" id="PF01284">
    <property type="entry name" value="MARVEL"/>
    <property type="match status" value="1"/>
</dbReference>
<evidence type="ECO:0000256" key="2">
    <source>
        <dbReference type="ARBA" id="ARBA00006476"/>
    </source>
</evidence>
<keyword evidence="5 7" id="KW-0472">Membrane</keyword>
<comment type="caution">
    <text evidence="10">The sequence shown here is derived from an EMBL/GenBank/DDBJ whole genome shotgun (WGS) entry which is preliminary data.</text>
</comment>
<keyword evidence="3 7" id="KW-0812">Transmembrane</keyword>
<evidence type="ECO:0000256" key="4">
    <source>
        <dbReference type="ARBA" id="ARBA00022989"/>
    </source>
</evidence>
<sequence length="197" mass="21855">MFQSSCNFDALKEPRGFIKFIQIFLAICAFATTCDFSTDVKVAITCSSNGTTYEESYHVFYFFRINDFTVPICNSPKRNNLFGDFSSSAQFFVFTGVSVFLYCIGVLILYVVCSETYSNSDRASKADFIASVLIAVLWFIASAAWADGVQQLKTYTDPLNIIAQVQGADRQKSKPLTFPTYGGVNASLVSPLPSRFL</sequence>
<dbReference type="Proteomes" id="UP000748531">
    <property type="component" value="Unassembled WGS sequence"/>
</dbReference>
<evidence type="ECO:0000259" key="9">
    <source>
        <dbReference type="PROSITE" id="PS51225"/>
    </source>
</evidence>
<proteinExistence type="inferred from homology"/>
<evidence type="ECO:0000313" key="10">
    <source>
        <dbReference type="EMBL" id="KAF5394264.1"/>
    </source>
</evidence>
<comment type="subcellular location">
    <subcellularLocation>
        <location evidence="1">Membrane</location>
        <topology evidence="1">Multi-pass membrane protein</topology>
    </subcellularLocation>
</comment>
<gene>
    <name evidence="10" type="ORF">PHET_11935</name>
</gene>
<evidence type="ECO:0000313" key="11">
    <source>
        <dbReference type="Proteomes" id="UP000748531"/>
    </source>
</evidence>
<keyword evidence="4 8" id="KW-1133">Transmembrane helix</keyword>
<dbReference type="EMBL" id="LUCH01019439">
    <property type="protein sequence ID" value="KAF5394264.1"/>
    <property type="molecule type" value="Genomic_DNA"/>
</dbReference>
<protein>
    <submittedName>
        <fullName evidence="10">Synaptophysin / synaptoporin</fullName>
    </submittedName>
</protein>
<dbReference type="InterPro" id="IPR001285">
    <property type="entry name" value="Synaptophysin/porin"/>
</dbReference>
<name>A0A8J4SY54_9TREM</name>
<dbReference type="GO" id="GO:0030672">
    <property type="term" value="C:synaptic vesicle membrane"/>
    <property type="evidence" value="ECO:0007669"/>
    <property type="project" value="TreeGrafter"/>
</dbReference>
<evidence type="ECO:0000256" key="8">
    <source>
        <dbReference type="SAM" id="Phobius"/>
    </source>
</evidence>
<dbReference type="AlphaFoldDB" id="A0A8J4SY54"/>
<accession>A0A8J4SY54</accession>
<evidence type="ECO:0000256" key="6">
    <source>
        <dbReference type="ARBA" id="ARBA00023180"/>
    </source>
</evidence>
<evidence type="ECO:0000256" key="1">
    <source>
        <dbReference type="ARBA" id="ARBA00004141"/>
    </source>
</evidence>
<feature type="transmembrane region" description="Helical" evidence="8">
    <location>
        <begin position="91"/>
        <end position="113"/>
    </location>
</feature>
<evidence type="ECO:0000256" key="5">
    <source>
        <dbReference type="ARBA" id="ARBA00023136"/>
    </source>
</evidence>
<dbReference type="OrthoDB" id="10006326at2759"/>
<dbReference type="PANTHER" id="PTHR10306:SF17">
    <property type="entry name" value="MARVEL DOMAIN-CONTAINING PROTEIN"/>
    <property type="match status" value="1"/>
</dbReference>
<evidence type="ECO:0000256" key="3">
    <source>
        <dbReference type="ARBA" id="ARBA00022692"/>
    </source>
</evidence>
<comment type="similarity">
    <text evidence="2">Belongs to the synaptophysin/synaptobrevin family.</text>
</comment>
<reference evidence="10" key="1">
    <citation type="submission" date="2019-05" db="EMBL/GenBank/DDBJ databases">
        <title>Annotation for the trematode Paragonimus heterotremus.</title>
        <authorList>
            <person name="Choi Y.-J."/>
        </authorList>
    </citation>
    <scope>NUCLEOTIDE SEQUENCE</scope>
    <source>
        <strain evidence="10">LC</strain>
    </source>
</reference>
<dbReference type="PRINTS" id="PR00220">
    <property type="entry name" value="SYNAPTOPHYSN"/>
</dbReference>
<feature type="transmembrane region" description="Helical" evidence="8">
    <location>
        <begin position="125"/>
        <end position="146"/>
    </location>
</feature>
<dbReference type="PANTHER" id="PTHR10306">
    <property type="entry name" value="SYNAPTOPHYSIN"/>
    <property type="match status" value="1"/>
</dbReference>
<keyword evidence="6" id="KW-0325">Glycoprotein</keyword>
<organism evidence="10 11">
    <name type="scientific">Paragonimus heterotremus</name>
    <dbReference type="NCBI Taxonomy" id="100268"/>
    <lineage>
        <taxon>Eukaryota</taxon>
        <taxon>Metazoa</taxon>
        <taxon>Spiralia</taxon>
        <taxon>Lophotrochozoa</taxon>
        <taxon>Platyhelminthes</taxon>
        <taxon>Trematoda</taxon>
        <taxon>Digenea</taxon>
        <taxon>Plagiorchiida</taxon>
        <taxon>Troglotremata</taxon>
        <taxon>Troglotrematidae</taxon>
        <taxon>Paragonimus</taxon>
    </lineage>
</organism>
<feature type="domain" description="MARVEL" evidence="9">
    <location>
        <begin position="10"/>
        <end position="197"/>
    </location>
</feature>